<evidence type="ECO:0000313" key="2">
    <source>
        <dbReference type="EMBL" id="TQM68557.1"/>
    </source>
</evidence>
<feature type="compositionally biased region" description="Pro residues" evidence="1">
    <location>
        <begin position="22"/>
        <end position="33"/>
    </location>
</feature>
<feature type="compositionally biased region" description="Basic and acidic residues" evidence="1">
    <location>
        <begin position="11"/>
        <end position="21"/>
    </location>
</feature>
<feature type="compositionally biased region" description="Basic and acidic residues" evidence="1">
    <location>
        <begin position="43"/>
        <end position="58"/>
    </location>
</feature>
<comment type="caution">
    <text evidence="2">The sequence shown here is derived from an EMBL/GenBank/DDBJ whole genome shotgun (WGS) entry which is preliminary data.</text>
</comment>
<dbReference type="OrthoDB" id="3466786at2"/>
<keyword evidence="3" id="KW-1185">Reference proteome</keyword>
<accession>A0A543IDB4</accession>
<feature type="compositionally biased region" description="Basic and acidic residues" evidence="1">
    <location>
        <begin position="359"/>
        <end position="384"/>
    </location>
</feature>
<name>A0A543IDB4_9ACTN</name>
<organism evidence="2 3">
    <name type="scientific">Actinomadura hallensis</name>
    <dbReference type="NCBI Taxonomy" id="337895"/>
    <lineage>
        <taxon>Bacteria</taxon>
        <taxon>Bacillati</taxon>
        <taxon>Actinomycetota</taxon>
        <taxon>Actinomycetes</taxon>
        <taxon>Streptosporangiales</taxon>
        <taxon>Thermomonosporaceae</taxon>
        <taxon>Actinomadura</taxon>
    </lineage>
</organism>
<evidence type="ECO:0000256" key="1">
    <source>
        <dbReference type="SAM" id="MobiDB-lite"/>
    </source>
</evidence>
<dbReference type="RefSeq" id="WP_141968091.1">
    <property type="nucleotide sequence ID" value="NZ_VFPO01000001.1"/>
</dbReference>
<proteinExistence type="predicted"/>
<feature type="region of interest" description="Disordered" evidence="1">
    <location>
        <begin position="1"/>
        <end position="293"/>
    </location>
</feature>
<protein>
    <submittedName>
        <fullName evidence="2">Uncharacterized protein</fullName>
    </submittedName>
</protein>
<gene>
    <name evidence="2" type="ORF">FHX41_2206</name>
</gene>
<feature type="compositionally biased region" description="Basic and acidic residues" evidence="1">
    <location>
        <begin position="126"/>
        <end position="135"/>
    </location>
</feature>
<evidence type="ECO:0000313" key="3">
    <source>
        <dbReference type="Proteomes" id="UP000316706"/>
    </source>
</evidence>
<feature type="compositionally biased region" description="Basic and acidic residues" evidence="1">
    <location>
        <begin position="71"/>
        <end position="87"/>
    </location>
</feature>
<sequence>MGIDRPGGTDTRTENVEKPPAEDQPPAPPPDRPGSPGQPSRLESLRAAREAQEARRTETGAPQTAPQETGAEQRDERDDERDKDRGESSSAGPADGGQDAQTGPMTPERAPGGETESDTEVGSGERGQETDRPESETGQALLDGRDEQPSTTDPGALAPEQGTEPRGEVQDEKAKPSSDGSANDRPDEPADPRTAEEQPMTGEAEPETDETGQPEGSNDEPPRQDTGEVGPESPGERVQPDDREAETEAAQDLDHQPLPRQDGGSETPQAAEAPVRASDNSEPEDAPAIRVGWLPAAEEGVTRWASPVVQFNEQMPGNQLERRDRNAEGRPGTPASTEDEPNKYRNLPNRITDLTPGRGELRKPEDDAENQDLREPDPDRTRRSERVRRRIGRETEDTIDVGQKLGNKIGSFLDDHPPGPLQTSTGRDVPNMTMPQHNVQLGNGAIGLAIGAIVLAKGGQRVYAAGRDKVSKLLGERHGSDG</sequence>
<dbReference type="AlphaFoldDB" id="A0A543IDB4"/>
<dbReference type="EMBL" id="VFPO01000001">
    <property type="protein sequence ID" value="TQM68557.1"/>
    <property type="molecule type" value="Genomic_DNA"/>
</dbReference>
<dbReference type="Proteomes" id="UP000316706">
    <property type="component" value="Unassembled WGS sequence"/>
</dbReference>
<feature type="region of interest" description="Disordered" evidence="1">
    <location>
        <begin position="305"/>
        <end position="401"/>
    </location>
</feature>
<feature type="compositionally biased region" description="Basic and acidic residues" evidence="1">
    <location>
        <begin position="163"/>
        <end position="196"/>
    </location>
</feature>
<reference evidence="2 3" key="1">
    <citation type="submission" date="2019-06" db="EMBL/GenBank/DDBJ databases">
        <title>Sequencing the genomes of 1000 actinobacteria strains.</title>
        <authorList>
            <person name="Klenk H.-P."/>
        </authorList>
    </citation>
    <scope>NUCLEOTIDE SEQUENCE [LARGE SCALE GENOMIC DNA]</scope>
    <source>
        <strain evidence="2 3">DSM 45043</strain>
    </source>
</reference>